<protein>
    <submittedName>
        <fullName evidence="1">Uncharacterized protein</fullName>
    </submittedName>
</protein>
<evidence type="ECO:0000313" key="2">
    <source>
        <dbReference type="Proteomes" id="UP000642829"/>
    </source>
</evidence>
<sequence length="97" mass="11070">MAVDELADLRTRAWVGDAVLALYAREWILRQKDIKPEARAQEFIHMTANDFLACTGEPTRVEAGIGDVYESDGLAAAFAYIEETLLPLYLKQRRKRR</sequence>
<dbReference type="SUPFAM" id="SSF69065">
    <property type="entry name" value="RNase III domain-like"/>
    <property type="match status" value="1"/>
</dbReference>
<gene>
    <name evidence="1" type="ORF">GCM10007047_00330</name>
</gene>
<dbReference type="GO" id="GO:0006396">
    <property type="term" value="P:RNA processing"/>
    <property type="evidence" value="ECO:0007669"/>
    <property type="project" value="InterPro"/>
</dbReference>
<dbReference type="GO" id="GO:0004525">
    <property type="term" value="F:ribonuclease III activity"/>
    <property type="evidence" value="ECO:0007669"/>
    <property type="project" value="InterPro"/>
</dbReference>
<keyword evidence="2" id="KW-1185">Reference proteome</keyword>
<dbReference type="AlphaFoldDB" id="A0A8J3DEJ7"/>
<reference evidence="1" key="2">
    <citation type="submission" date="2020-09" db="EMBL/GenBank/DDBJ databases">
        <authorList>
            <person name="Sun Q."/>
            <person name="Kim S."/>
        </authorList>
    </citation>
    <scope>NUCLEOTIDE SEQUENCE</scope>
    <source>
        <strain evidence="1">KCTC 12870</strain>
    </source>
</reference>
<proteinExistence type="predicted"/>
<accession>A0A8J3DEJ7</accession>
<dbReference type="RefSeq" id="WP_189510501.1">
    <property type="nucleotide sequence ID" value="NZ_BMXG01000001.1"/>
</dbReference>
<dbReference type="InterPro" id="IPR036389">
    <property type="entry name" value="RNase_III_sf"/>
</dbReference>
<comment type="caution">
    <text evidence="1">The sequence shown here is derived from an EMBL/GenBank/DDBJ whole genome shotgun (WGS) entry which is preliminary data.</text>
</comment>
<evidence type="ECO:0000313" key="1">
    <source>
        <dbReference type="EMBL" id="GHB89789.1"/>
    </source>
</evidence>
<dbReference type="Proteomes" id="UP000642829">
    <property type="component" value="Unassembled WGS sequence"/>
</dbReference>
<dbReference type="EMBL" id="BMXG01000001">
    <property type="protein sequence ID" value="GHB89789.1"/>
    <property type="molecule type" value="Genomic_DNA"/>
</dbReference>
<name>A0A8J3DEJ7_9BACT</name>
<reference evidence="1" key="1">
    <citation type="journal article" date="2014" name="Int. J. Syst. Evol. Microbiol.">
        <title>Complete genome sequence of Corynebacterium casei LMG S-19264T (=DSM 44701T), isolated from a smear-ripened cheese.</title>
        <authorList>
            <consortium name="US DOE Joint Genome Institute (JGI-PGF)"/>
            <person name="Walter F."/>
            <person name="Albersmeier A."/>
            <person name="Kalinowski J."/>
            <person name="Ruckert C."/>
        </authorList>
    </citation>
    <scope>NUCLEOTIDE SEQUENCE</scope>
    <source>
        <strain evidence="1">KCTC 12870</strain>
    </source>
</reference>
<organism evidence="1 2">
    <name type="scientific">Cerasicoccus arenae</name>
    <dbReference type="NCBI Taxonomy" id="424488"/>
    <lineage>
        <taxon>Bacteria</taxon>
        <taxon>Pseudomonadati</taxon>
        <taxon>Verrucomicrobiota</taxon>
        <taxon>Opitutia</taxon>
        <taxon>Puniceicoccales</taxon>
        <taxon>Cerasicoccaceae</taxon>
        <taxon>Cerasicoccus</taxon>
    </lineage>
</organism>